<protein>
    <recommendedName>
        <fullName evidence="1">Phytase-like domain-containing protein</fullName>
    </recommendedName>
</protein>
<evidence type="ECO:0000259" key="1">
    <source>
        <dbReference type="Pfam" id="PF13449"/>
    </source>
</evidence>
<proteinExistence type="predicted"/>
<dbReference type="Proteomes" id="UP000005096">
    <property type="component" value="Chromosome"/>
</dbReference>
<evidence type="ECO:0000313" key="2">
    <source>
        <dbReference type="EMBL" id="EFQ23727.1"/>
    </source>
</evidence>
<keyword evidence="3" id="KW-1185">Reference proteome</keyword>
<name>E3CYU9_9BACT</name>
<dbReference type="PANTHER" id="PTHR37957:SF1">
    <property type="entry name" value="PHYTASE-LIKE DOMAIN-CONTAINING PROTEIN"/>
    <property type="match status" value="1"/>
</dbReference>
<organism evidence="2 3">
    <name type="scientific">Aminomonas paucivorans DSM 12260</name>
    <dbReference type="NCBI Taxonomy" id="584708"/>
    <lineage>
        <taxon>Bacteria</taxon>
        <taxon>Thermotogati</taxon>
        <taxon>Synergistota</taxon>
        <taxon>Synergistia</taxon>
        <taxon>Synergistales</taxon>
        <taxon>Synergistaceae</taxon>
        <taxon>Aminomonas</taxon>
    </lineage>
</organism>
<dbReference type="PaxDb" id="584708-Apau_1305"/>
<dbReference type="SUPFAM" id="SSF75011">
    <property type="entry name" value="3-carboxy-cis,cis-mucoante lactonizing enzyme"/>
    <property type="match status" value="1"/>
</dbReference>
<dbReference type="HOGENOM" id="CLU_024928_0_0_0"/>
<feature type="domain" description="Phytase-like" evidence="1">
    <location>
        <begin position="47"/>
        <end position="368"/>
    </location>
</feature>
<accession>E3CYU9</accession>
<dbReference type="PANTHER" id="PTHR37957">
    <property type="entry name" value="BLR7070 PROTEIN"/>
    <property type="match status" value="1"/>
</dbReference>
<dbReference type="EMBL" id="CM001022">
    <property type="protein sequence ID" value="EFQ23727.1"/>
    <property type="molecule type" value="Genomic_DNA"/>
</dbReference>
<reference evidence="2 3" key="1">
    <citation type="journal article" date="2010" name="Stand. Genomic Sci.">
        <title>Non-contiguous finished genome sequence of Aminomonas paucivorans type strain (GLU-3).</title>
        <authorList>
            <person name="Pitluck S."/>
            <person name="Yasawong M."/>
            <person name="Held B."/>
            <person name="Lapidus A."/>
            <person name="Nolan M."/>
            <person name="Copeland A."/>
            <person name="Lucas S."/>
            <person name="Del Rio T.G."/>
            <person name="Tice H."/>
            <person name="Cheng J.F."/>
            <person name="Chertkov O."/>
            <person name="Goodwin L."/>
            <person name="Tapia R."/>
            <person name="Han C."/>
            <person name="Liolios K."/>
            <person name="Ivanova N."/>
            <person name="Mavromatis K."/>
            <person name="Ovchinnikova G."/>
            <person name="Pati A."/>
            <person name="Chen A."/>
            <person name="Palaniappan K."/>
            <person name="Land M."/>
            <person name="Hauser L."/>
            <person name="Chang Y.J."/>
            <person name="Jeffries C.D."/>
            <person name="Pukall R."/>
            <person name="Spring S."/>
            <person name="Rohde M."/>
            <person name="Sikorski J."/>
            <person name="Goker M."/>
            <person name="Woyke T."/>
            <person name="Bristow J."/>
            <person name="Eisen J.A."/>
            <person name="Markowitz V."/>
            <person name="Hugenholtz P."/>
            <person name="Kyrpides N.C."/>
            <person name="Klenk H.P."/>
        </authorList>
    </citation>
    <scope>NUCLEOTIDE SEQUENCE [LARGE SCALE GENOMIC DNA]</scope>
    <source>
        <strain evidence="2 3">DSM 12260</strain>
    </source>
</reference>
<dbReference type="Pfam" id="PF13449">
    <property type="entry name" value="Phytase-like"/>
    <property type="match status" value="1"/>
</dbReference>
<sequence length="434" mass="46951">MKKIELEMRERYVPYKGIFAGEFPKGFPMGIGSGLCYVGSEADGSSLFVMLTDRGPNADAPSWKQEKDTSVQPTKLFPAPRFVPSLATVRLSGNSLTLQGVSGLRDQKGKEISGLPLPQGAVGSTGELGLDDALRPLPSDPAGLDPEGVVLDPKRNTLWICDEYGPFLLEMDRKGRELRRFAPGNGLPEILAKRQPNRGFEGVALTPQGRILAAVQSILDVDGNVKKSTAPFTRIVELDPDTKGVRQFAYPLDREAYAKCADAKVGDIVSVGENRFLLVEQGEGKDGNMRNRIYLVDTSKASDLGALVVPGKDLEAATDGERETAGLKMARKVLVADLRALGWNVEKAEGLTVLPDGRSLAVCSDNDFGLKQVLLDPAQDEKGKEVRKAPSYTVDGSGQWRLRGKPVDTKLALAPNGESSVFWVLTLPKKLVSY</sequence>
<dbReference type="AlphaFoldDB" id="E3CYU9"/>
<evidence type="ECO:0000313" key="3">
    <source>
        <dbReference type="Proteomes" id="UP000005096"/>
    </source>
</evidence>
<gene>
    <name evidence="2" type="ORF">Apau_1305</name>
</gene>
<dbReference type="InterPro" id="IPR027372">
    <property type="entry name" value="Phytase-like_dom"/>
</dbReference>
<dbReference type="STRING" id="584708.Apau_1305"/>
<dbReference type="eggNOG" id="COG4222">
    <property type="taxonomic scope" value="Bacteria"/>
</dbReference>